<dbReference type="SUPFAM" id="SSF81345">
    <property type="entry name" value="ABC transporter involved in vitamin B12 uptake, BtuC"/>
    <property type="match status" value="1"/>
</dbReference>
<feature type="transmembrane region" description="Helical" evidence="7">
    <location>
        <begin position="65"/>
        <end position="81"/>
    </location>
</feature>
<keyword evidence="5 7" id="KW-0472">Membrane</keyword>
<feature type="transmembrane region" description="Helical" evidence="7">
    <location>
        <begin position="39"/>
        <end position="60"/>
    </location>
</feature>
<feature type="transmembrane region" description="Helical" evidence="7">
    <location>
        <begin position="133"/>
        <end position="153"/>
    </location>
</feature>
<dbReference type="GO" id="GO:0010043">
    <property type="term" value="P:response to zinc ion"/>
    <property type="evidence" value="ECO:0007669"/>
    <property type="project" value="TreeGrafter"/>
</dbReference>
<evidence type="ECO:0000256" key="6">
    <source>
        <dbReference type="RuleBase" id="RU003943"/>
    </source>
</evidence>
<evidence type="ECO:0000256" key="3">
    <source>
        <dbReference type="ARBA" id="ARBA00022692"/>
    </source>
</evidence>
<dbReference type="InterPro" id="IPR001626">
    <property type="entry name" value="ABC_TroCD"/>
</dbReference>
<dbReference type="InterPro" id="IPR037294">
    <property type="entry name" value="ABC_BtuC-like"/>
</dbReference>
<dbReference type="PANTHER" id="PTHR30477:SF0">
    <property type="entry name" value="METAL TRANSPORT SYSTEM MEMBRANE PROTEIN TM_0125-RELATED"/>
    <property type="match status" value="1"/>
</dbReference>
<feature type="transmembrane region" description="Helical" evidence="7">
    <location>
        <begin position="218"/>
        <end position="242"/>
    </location>
</feature>
<dbReference type="GO" id="GO:0043190">
    <property type="term" value="C:ATP-binding cassette (ABC) transporter complex"/>
    <property type="evidence" value="ECO:0007669"/>
    <property type="project" value="InterPro"/>
</dbReference>
<feature type="transmembrane region" description="Helical" evidence="7">
    <location>
        <begin position="93"/>
        <end position="112"/>
    </location>
</feature>
<keyword evidence="3 6" id="KW-0812">Transmembrane</keyword>
<accession>A0A7V3PTN8</accession>
<dbReference type="GO" id="GO:0055085">
    <property type="term" value="P:transmembrane transport"/>
    <property type="evidence" value="ECO:0007669"/>
    <property type="project" value="InterPro"/>
</dbReference>
<name>A0A7V3PTN8_UNCW3</name>
<feature type="transmembrane region" description="Helical" evidence="7">
    <location>
        <begin position="248"/>
        <end position="267"/>
    </location>
</feature>
<comment type="caution">
    <text evidence="8">The sequence shown here is derived from an EMBL/GenBank/DDBJ whole genome shotgun (WGS) entry which is preliminary data.</text>
</comment>
<comment type="similarity">
    <text evidence="2 6">Belongs to the ABC-3 integral membrane protein family.</text>
</comment>
<evidence type="ECO:0000256" key="5">
    <source>
        <dbReference type="ARBA" id="ARBA00023136"/>
    </source>
</evidence>
<reference evidence="8" key="1">
    <citation type="journal article" date="2020" name="mSystems">
        <title>Genome- and Community-Level Interaction Insights into Carbon Utilization and Element Cycling Functions of Hydrothermarchaeota in Hydrothermal Sediment.</title>
        <authorList>
            <person name="Zhou Z."/>
            <person name="Liu Y."/>
            <person name="Xu W."/>
            <person name="Pan J."/>
            <person name="Luo Z.H."/>
            <person name="Li M."/>
        </authorList>
    </citation>
    <scope>NUCLEOTIDE SEQUENCE [LARGE SCALE GENOMIC DNA]</scope>
    <source>
        <strain evidence="8">SpSt-914</strain>
    </source>
</reference>
<dbReference type="AlphaFoldDB" id="A0A7V3PTN8"/>
<feature type="transmembrane region" description="Helical" evidence="7">
    <location>
        <begin position="12"/>
        <end position="33"/>
    </location>
</feature>
<dbReference type="PANTHER" id="PTHR30477">
    <property type="entry name" value="ABC-TRANSPORTER METAL-BINDING PROTEIN"/>
    <property type="match status" value="1"/>
</dbReference>
<dbReference type="Pfam" id="PF00950">
    <property type="entry name" value="ABC-3"/>
    <property type="match status" value="1"/>
</dbReference>
<feature type="transmembrane region" description="Helical" evidence="7">
    <location>
        <begin position="173"/>
        <end position="206"/>
    </location>
</feature>
<dbReference type="EMBL" id="DTMZ01000087">
    <property type="protein sequence ID" value="HGD13177.1"/>
    <property type="molecule type" value="Genomic_DNA"/>
</dbReference>
<proteinExistence type="inferred from homology"/>
<evidence type="ECO:0000256" key="1">
    <source>
        <dbReference type="ARBA" id="ARBA00004141"/>
    </source>
</evidence>
<evidence type="ECO:0000256" key="2">
    <source>
        <dbReference type="ARBA" id="ARBA00008034"/>
    </source>
</evidence>
<dbReference type="Gene3D" id="1.10.3470.10">
    <property type="entry name" value="ABC transporter involved in vitamin B12 uptake, BtuC"/>
    <property type="match status" value="1"/>
</dbReference>
<evidence type="ECO:0000313" key="8">
    <source>
        <dbReference type="EMBL" id="HGD13177.1"/>
    </source>
</evidence>
<evidence type="ECO:0000256" key="7">
    <source>
        <dbReference type="SAM" id="Phobius"/>
    </source>
</evidence>
<keyword evidence="6" id="KW-0813">Transport</keyword>
<protein>
    <submittedName>
        <fullName evidence="8">Metal ABC transporter permease</fullName>
    </submittedName>
</protein>
<keyword evidence="4 7" id="KW-1133">Transmembrane helix</keyword>
<sequence>MIIMGELLGFGFIRNAFFGALLVSTVCSIIGVYVVLRGLAFAGAGIAHSAFGGVALGFLLGIDPLLSAIVFCLLTAFLISVTGTKANLRQDTAIGIFFSSTMALGVIFIGLMRRYDARVYGYLFGNVLGITRGNILLMFGLTCGVLLVIAGLFKEFKLITFDEEMAQAAGFRIGFLNAMQLGLVALTVVVALKAVGIMLVEALLVIPAATAYQLTNRYGMMFLLSWIFAVAASWGGLILSYLCNLPSGATIVLLAALFFAVSAIFSPKRRKCKVCGREG</sequence>
<evidence type="ECO:0000256" key="4">
    <source>
        <dbReference type="ARBA" id="ARBA00022989"/>
    </source>
</evidence>
<organism evidence="8">
    <name type="scientific">candidate division WOR-3 bacterium</name>
    <dbReference type="NCBI Taxonomy" id="2052148"/>
    <lineage>
        <taxon>Bacteria</taxon>
        <taxon>Bacteria division WOR-3</taxon>
    </lineage>
</organism>
<comment type="subcellular location">
    <subcellularLocation>
        <location evidence="6">Cell membrane</location>
        <topology evidence="6">Multi-pass membrane protein</topology>
    </subcellularLocation>
    <subcellularLocation>
        <location evidence="1">Membrane</location>
        <topology evidence="1">Multi-pass membrane protein</topology>
    </subcellularLocation>
</comment>
<gene>
    <name evidence="8" type="ORF">ENX16_03765</name>
</gene>
<dbReference type="CDD" id="cd06550">
    <property type="entry name" value="TM_ABC_iron-siderophores_like"/>
    <property type="match status" value="1"/>
</dbReference>